<dbReference type="OMA" id="IPKYDMP"/>
<keyword evidence="2" id="KW-0472">Membrane</keyword>
<feature type="compositionally biased region" description="Acidic residues" evidence="1">
    <location>
        <begin position="244"/>
        <end position="253"/>
    </location>
</feature>
<dbReference type="RefSeq" id="XP_007766926.1">
    <property type="nucleotide sequence ID" value="XM_007768736.1"/>
</dbReference>
<evidence type="ECO:0000313" key="4">
    <source>
        <dbReference type="Proteomes" id="UP000053558"/>
    </source>
</evidence>
<dbReference type="PANTHER" id="PTHR28008:SF1">
    <property type="entry name" value="DOMAIN PROTEIN, PUTATIVE (AFU_ORTHOLOGUE AFUA_3G10980)-RELATED"/>
    <property type="match status" value="1"/>
</dbReference>
<proteinExistence type="predicted"/>
<evidence type="ECO:0000313" key="3">
    <source>
        <dbReference type="EMBL" id="EIW83063.1"/>
    </source>
</evidence>
<organism evidence="3 4">
    <name type="scientific">Coniophora puteana (strain RWD-64-598)</name>
    <name type="common">Brown rot fungus</name>
    <dbReference type="NCBI Taxonomy" id="741705"/>
    <lineage>
        <taxon>Eukaryota</taxon>
        <taxon>Fungi</taxon>
        <taxon>Dikarya</taxon>
        <taxon>Basidiomycota</taxon>
        <taxon>Agaricomycotina</taxon>
        <taxon>Agaricomycetes</taxon>
        <taxon>Agaricomycetidae</taxon>
        <taxon>Boletales</taxon>
        <taxon>Coniophorineae</taxon>
        <taxon>Coniophoraceae</taxon>
        <taxon>Coniophora</taxon>
    </lineage>
</organism>
<feature type="compositionally biased region" description="Low complexity" evidence="1">
    <location>
        <begin position="205"/>
        <end position="227"/>
    </location>
</feature>
<comment type="caution">
    <text evidence="3">The sequence shown here is derived from an EMBL/GenBank/DDBJ whole genome shotgun (WGS) entry which is preliminary data.</text>
</comment>
<dbReference type="GeneID" id="19211297"/>
<accession>A0A5M3MVA9</accession>
<evidence type="ECO:0000256" key="1">
    <source>
        <dbReference type="SAM" id="MobiDB-lite"/>
    </source>
</evidence>
<dbReference type="AlphaFoldDB" id="A0A5M3MVA9"/>
<gene>
    <name evidence="3" type="ORF">CONPUDRAFT_89055</name>
</gene>
<keyword evidence="4" id="KW-1185">Reference proteome</keyword>
<feature type="region of interest" description="Disordered" evidence="1">
    <location>
        <begin position="183"/>
        <end position="267"/>
    </location>
</feature>
<dbReference type="PANTHER" id="PTHR28008">
    <property type="entry name" value="DOMAIN PROTEIN, PUTATIVE (AFU_ORTHOLOGUE AFUA_3G10980)-RELATED"/>
    <property type="match status" value="1"/>
</dbReference>
<sequence length="267" mass="30196">MPQPIHLSNSQPQSRSWRRVPRKLAKALMKSHPLHLPKYNLPLRFRPWFVLFTCIIMTILAVLGFTNLRHSLPLNDKVLHFLCFCIATGVFYFILDVEEDARRIWFWRHAGLIFTGIICFFFGGLISEVVQATLPYKEFEFGDVVANLLGAALGLYVAFYIEKYYRHRREIARLYRPVNTDELSEEEASDEEGASGTQLLPLHQSRPSAPAAKTSSAASKARAAEAPRLGDVWDEREEIFGIADDSDVEDDDLGQGGGHSQVPHAKP</sequence>
<keyword evidence="2" id="KW-0812">Transmembrane</keyword>
<dbReference type="OrthoDB" id="63581at2759"/>
<reference evidence="4" key="1">
    <citation type="journal article" date="2012" name="Science">
        <title>The Paleozoic origin of enzymatic lignin decomposition reconstructed from 31 fungal genomes.</title>
        <authorList>
            <person name="Floudas D."/>
            <person name="Binder M."/>
            <person name="Riley R."/>
            <person name="Barry K."/>
            <person name="Blanchette R.A."/>
            <person name="Henrissat B."/>
            <person name="Martinez A.T."/>
            <person name="Otillar R."/>
            <person name="Spatafora J.W."/>
            <person name="Yadav J.S."/>
            <person name="Aerts A."/>
            <person name="Benoit I."/>
            <person name="Boyd A."/>
            <person name="Carlson A."/>
            <person name="Copeland A."/>
            <person name="Coutinho P.M."/>
            <person name="de Vries R.P."/>
            <person name="Ferreira P."/>
            <person name="Findley K."/>
            <person name="Foster B."/>
            <person name="Gaskell J."/>
            <person name="Glotzer D."/>
            <person name="Gorecki P."/>
            <person name="Heitman J."/>
            <person name="Hesse C."/>
            <person name="Hori C."/>
            <person name="Igarashi K."/>
            <person name="Jurgens J.A."/>
            <person name="Kallen N."/>
            <person name="Kersten P."/>
            <person name="Kohler A."/>
            <person name="Kuees U."/>
            <person name="Kumar T.K.A."/>
            <person name="Kuo A."/>
            <person name="LaButti K."/>
            <person name="Larrondo L.F."/>
            <person name="Lindquist E."/>
            <person name="Ling A."/>
            <person name="Lombard V."/>
            <person name="Lucas S."/>
            <person name="Lundell T."/>
            <person name="Martin R."/>
            <person name="McLaughlin D.J."/>
            <person name="Morgenstern I."/>
            <person name="Morin E."/>
            <person name="Murat C."/>
            <person name="Nagy L.G."/>
            <person name="Nolan M."/>
            <person name="Ohm R.A."/>
            <person name="Patyshakuliyeva A."/>
            <person name="Rokas A."/>
            <person name="Ruiz-Duenas F.J."/>
            <person name="Sabat G."/>
            <person name="Salamov A."/>
            <person name="Samejima M."/>
            <person name="Schmutz J."/>
            <person name="Slot J.C."/>
            <person name="St John F."/>
            <person name="Stenlid J."/>
            <person name="Sun H."/>
            <person name="Sun S."/>
            <person name="Syed K."/>
            <person name="Tsang A."/>
            <person name="Wiebenga A."/>
            <person name="Young D."/>
            <person name="Pisabarro A."/>
            <person name="Eastwood D.C."/>
            <person name="Martin F."/>
            <person name="Cullen D."/>
            <person name="Grigoriev I.V."/>
            <person name="Hibbett D.S."/>
        </authorList>
    </citation>
    <scope>NUCLEOTIDE SEQUENCE [LARGE SCALE GENOMIC DNA]</scope>
    <source>
        <strain evidence="4">RWD-64-598 SS2</strain>
    </source>
</reference>
<feature type="transmembrane region" description="Helical" evidence="2">
    <location>
        <begin position="78"/>
        <end position="97"/>
    </location>
</feature>
<protein>
    <submittedName>
        <fullName evidence="3">Uncharacterized protein</fullName>
    </submittedName>
</protein>
<dbReference type="Proteomes" id="UP000053558">
    <property type="component" value="Unassembled WGS sequence"/>
</dbReference>
<dbReference type="KEGG" id="cput:CONPUDRAFT_89055"/>
<feature type="transmembrane region" description="Helical" evidence="2">
    <location>
        <begin position="144"/>
        <end position="161"/>
    </location>
</feature>
<evidence type="ECO:0000256" key="2">
    <source>
        <dbReference type="SAM" id="Phobius"/>
    </source>
</evidence>
<feature type="transmembrane region" description="Helical" evidence="2">
    <location>
        <begin position="48"/>
        <end position="66"/>
    </location>
</feature>
<feature type="transmembrane region" description="Helical" evidence="2">
    <location>
        <begin position="109"/>
        <end position="132"/>
    </location>
</feature>
<dbReference type="EMBL" id="JH711576">
    <property type="protein sequence ID" value="EIW83063.1"/>
    <property type="molecule type" value="Genomic_DNA"/>
</dbReference>
<feature type="compositionally biased region" description="Acidic residues" evidence="1">
    <location>
        <begin position="183"/>
        <end position="193"/>
    </location>
</feature>
<keyword evidence="2" id="KW-1133">Transmembrane helix</keyword>
<name>A0A5M3MVA9_CONPW</name>